<protein>
    <submittedName>
        <fullName evidence="4">Uncharacterized protein</fullName>
    </submittedName>
</protein>
<feature type="transmembrane region" description="Helical" evidence="2">
    <location>
        <begin position="139"/>
        <end position="161"/>
    </location>
</feature>
<evidence type="ECO:0000313" key="4">
    <source>
        <dbReference type="EMBL" id="CAF0734028.1"/>
    </source>
</evidence>
<dbReference type="AlphaFoldDB" id="A0A813N9N6"/>
<keyword evidence="7" id="KW-1185">Reference proteome</keyword>
<keyword evidence="2" id="KW-0812">Transmembrane</keyword>
<sequence length="242" mass="28239">MVMLSIIFILTYSTQIILGSGKDIIVERPFYLRARIHDSRTATVLFEIARETYQRTCQMYKFTIRRNREHPYLMPEQNLTFWRNSLELKHLDEGHYRVCAIICSEQLGKPSYHDKKYKNKNNTAPITACVNFSAYRTHLLILTLYILVFIILACSHVIYSLRKRQFKAGIKIALMELESTLQKWRTSSTPPTPTRDIQSYNILQTLVTLPASPLQQTELESLQRNDQEQQPTVVSFGIPNEH</sequence>
<name>A0A813N9N6_9BILA</name>
<proteinExistence type="predicted"/>
<keyword evidence="2" id="KW-1133">Transmembrane helix</keyword>
<feature type="chain" id="PRO_5036222439" evidence="3">
    <location>
        <begin position="20"/>
        <end position="242"/>
    </location>
</feature>
<evidence type="ECO:0000313" key="6">
    <source>
        <dbReference type="Proteomes" id="UP000663854"/>
    </source>
</evidence>
<feature type="region of interest" description="Disordered" evidence="1">
    <location>
        <begin position="220"/>
        <end position="242"/>
    </location>
</feature>
<evidence type="ECO:0000256" key="1">
    <source>
        <dbReference type="SAM" id="MobiDB-lite"/>
    </source>
</evidence>
<accession>A0A813N9N6</accession>
<evidence type="ECO:0000313" key="7">
    <source>
        <dbReference type="Proteomes" id="UP000663870"/>
    </source>
</evidence>
<dbReference type="Proteomes" id="UP000663870">
    <property type="component" value="Unassembled WGS sequence"/>
</dbReference>
<gene>
    <name evidence="5" type="ORF">JXQ802_LOCUS22508</name>
    <name evidence="4" type="ORF">PYM288_LOCUS1139</name>
</gene>
<evidence type="ECO:0000256" key="2">
    <source>
        <dbReference type="SAM" id="Phobius"/>
    </source>
</evidence>
<evidence type="ECO:0000313" key="5">
    <source>
        <dbReference type="EMBL" id="CAF1165664.1"/>
    </source>
</evidence>
<keyword evidence="3" id="KW-0732">Signal</keyword>
<keyword evidence="2" id="KW-0472">Membrane</keyword>
<feature type="signal peptide" evidence="3">
    <location>
        <begin position="1"/>
        <end position="19"/>
    </location>
</feature>
<dbReference type="Proteomes" id="UP000663854">
    <property type="component" value="Unassembled WGS sequence"/>
</dbReference>
<reference evidence="4" key="1">
    <citation type="submission" date="2021-02" db="EMBL/GenBank/DDBJ databases">
        <authorList>
            <person name="Nowell W R."/>
        </authorList>
    </citation>
    <scope>NUCLEOTIDE SEQUENCE</scope>
</reference>
<dbReference type="EMBL" id="CAJNOL010000684">
    <property type="protein sequence ID" value="CAF1165664.1"/>
    <property type="molecule type" value="Genomic_DNA"/>
</dbReference>
<dbReference type="EMBL" id="CAJNOH010000006">
    <property type="protein sequence ID" value="CAF0734028.1"/>
    <property type="molecule type" value="Genomic_DNA"/>
</dbReference>
<evidence type="ECO:0000256" key="3">
    <source>
        <dbReference type="SAM" id="SignalP"/>
    </source>
</evidence>
<organism evidence="4 6">
    <name type="scientific">Rotaria sordida</name>
    <dbReference type="NCBI Taxonomy" id="392033"/>
    <lineage>
        <taxon>Eukaryota</taxon>
        <taxon>Metazoa</taxon>
        <taxon>Spiralia</taxon>
        <taxon>Gnathifera</taxon>
        <taxon>Rotifera</taxon>
        <taxon>Eurotatoria</taxon>
        <taxon>Bdelloidea</taxon>
        <taxon>Philodinida</taxon>
        <taxon>Philodinidae</taxon>
        <taxon>Rotaria</taxon>
    </lineage>
</organism>
<comment type="caution">
    <text evidence="4">The sequence shown here is derived from an EMBL/GenBank/DDBJ whole genome shotgun (WGS) entry which is preliminary data.</text>
</comment>